<evidence type="ECO:0000256" key="2">
    <source>
        <dbReference type="ARBA" id="ARBA00008684"/>
    </source>
</evidence>
<dbReference type="KEGG" id="mtr:11428205"/>
<evidence type="ECO:0000313" key="24">
    <source>
        <dbReference type="EMBL" id="AES72595.1"/>
    </source>
</evidence>
<comment type="subcellular location">
    <subcellularLocation>
        <location evidence="1">Cell membrane</location>
        <topology evidence="1">Single-pass membrane protein</topology>
    </subcellularLocation>
</comment>
<evidence type="ECO:0000256" key="13">
    <source>
        <dbReference type="ARBA" id="ARBA00022777"/>
    </source>
</evidence>
<keyword evidence="18" id="KW-0325">Glycoprotein</keyword>
<dbReference type="Gene3D" id="3.30.200.20">
    <property type="entry name" value="Phosphorylase Kinase, domain 1"/>
    <property type="match status" value="1"/>
</dbReference>
<dbReference type="Pfam" id="PF07714">
    <property type="entry name" value="PK_Tyr_Ser-Thr"/>
    <property type="match status" value="1"/>
</dbReference>
<evidence type="ECO:0000256" key="20">
    <source>
        <dbReference type="ARBA" id="ARBA00048679"/>
    </source>
</evidence>
<reference evidence="25" key="4">
    <citation type="journal article" date="2018" name="Nat. Plants">
        <title>Whole-genome landscape of Medicago truncatula symbiotic genes.</title>
        <authorList>
            <person name="Pecrix Y."/>
            <person name="Gamas P."/>
            <person name="Carrere S."/>
        </authorList>
    </citation>
    <scope>NUCLEOTIDE SEQUENCE</scope>
    <source>
        <tissue evidence="25">Leaves</tissue>
    </source>
</reference>
<dbReference type="InterPro" id="IPR001245">
    <property type="entry name" value="Ser-Thr/Tyr_kinase_cat_dom"/>
</dbReference>
<evidence type="ECO:0000256" key="9">
    <source>
        <dbReference type="ARBA" id="ARBA00022692"/>
    </source>
</evidence>
<organism evidence="24 27">
    <name type="scientific">Medicago truncatula</name>
    <name type="common">Barrel medic</name>
    <name type="synonym">Medicago tribuloides</name>
    <dbReference type="NCBI Taxonomy" id="3880"/>
    <lineage>
        <taxon>Eukaryota</taxon>
        <taxon>Viridiplantae</taxon>
        <taxon>Streptophyta</taxon>
        <taxon>Embryophyta</taxon>
        <taxon>Tracheophyta</taxon>
        <taxon>Spermatophyta</taxon>
        <taxon>Magnoliopsida</taxon>
        <taxon>eudicotyledons</taxon>
        <taxon>Gunneridae</taxon>
        <taxon>Pentapetalae</taxon>
        <taxon>rosids</taxon>
        <taxon>fabids</taxon>
        <taxon>Fabales</taxon>
        <taxon>Fabaceae</taxon>
        <taxon>Papilionoideae</taxon>
        <taxon>50 kb inversion clade</taxon>
        <taxon>NPAAA clade</taxon>
        <taxon>Hologalegina</taxon>
        <taxon>IRL clade</taxon>
        <taxon>Trifolieae</taxon>
        <taxon>Medicago</taxon>
    </lineage>
</organism>
<evidence type="ECO:0000256" key="8">
    <source>
        <dbReference type="ARBA" id="ARBA00022679"/>
    </source>
</evidence>
<evidence type="ECO:0000313" key="27">
    <source>
        <dbReference type="Proteomes" id="UP000002051"/>
    </source>
</evidence>
<dbReference type="PaxDb" id="3880-AES72595"/>
<dbReference type="InterPro" id="IPR013210">
    <property type="entry name" value="LRR_N_plant-typ"/>
</dbReference>
<keyword evidence="8 25" id="KW-0808">Transferase</keyword>
<keyword evidence="17 24" id="KW-0675">Receptor</keyword>
<dbReference type="GO" id="GO:0005886">
    <property type="term" value="C:plasma membrane"/>
    <property type="evidence" value="ECO:0007669"/>
    <property type="project" value="UniProtKB-SubCell"/>
</dbReference>
<dbReference type="InterPro" id="IPR011009">
    <property type="entry name" value="Kinase-like_dom_sf"/>
</dbReference>
<feature type="domain" description="Protein kinase" evidence="23">
    <location>
        <begin position="718"/>
        <end position="1038"/>
    </location>
</feature>
<evidence type="ECO:0000313" key="25">
    <source>
        <dbReference type="EMBL" id="RHN69703.1"/>
    </source>
</evidence>
<evidence type="ECO:0000256" key="21">
    <source>
        <dbReference type="PROSITE-ProRule" id="PRU10141"/>
    </source>
</evidence>
<dbReference type="EC" id="2.7.11.1" evidence="3"/>
<evidence type="ECO:0000313" key="26">
    <source>
        <dbReference type="EnsemblPlants" id="AES72595"/>
    </source>
</evidence>
<evidence type="ECO:0000259" key="23">
    <source>
        <dbReference type="PROSITE" id="PS50011"/>
    </source>
</evidence>
<dbReference type="SUPFAM" id="SSF56112">
    <property type="entry name" value="Protein kinase-like (PK-like)"/>
    <property type="match status" value="1"/>
</dbReference>
<dbReference type="OrthoDB" id="676979at2759"/>
<dbReference type="PROSITE" id="PS50011">
    <property type="entry name" value="PROTEIN_KINASE_DOM"/>
    <property type="match status" value="1"/>
</dbReference>
<evidence type="ECO:0000256" key="12">
    <source>
        <dbReference type="ARBA" id="ARBA00022741"/>
    </source>
</evidence>
<dbReference type="EnsemblPlants" id="AES72595">
    <property type="protein sequence ID" value="AES72595"/>
    <property type="gene ID" value="MTR_3g092390"/>
</dbReference>
<dbReference type="PANTHER" id="PTHR27008:SF605">
    <property type="entry name" value="PROTEIN KINASE DOMAIN-CONTAINING PROTEIN"/>
    <property type="match status" value="1"/>
</dbReference>
<feature type="binding site" evidence="21">
    <location>
        <position position="752"/>
    </location>
    <ligand>
        <name>ATP</name>
        <dbReference type="ChEBI" id="CHEBI:30616"/>
    </ligand>
</feature>
<keyword evidence="14 21" id="KW-0067">ATP-binding</keyword>
<dbReference type="FunFam" id="3.30.200.20:FF:000432">
    <property type="entry name" value="LRR receptor-like serine/threonine-protein kinase EFR"/>
    <property type="match status" value="1"/>
</dbReference>
<dbReference type="PROSITE" id="PS00107">
    <property type="entry name" value="PROTEIN_KINASE_ATP"/>
    <property type="match status" value="1"/>
</dbReference>
<keyword evidence="5" id="KW-0723">Serine/threonine-protein kinase</keyword>
<evidence type="ECO:0000256" key="7">
    <source>
        <dbReference type="ARBA" id="ARBA00022614"/>
    </source>
</evidence>
<evidence type="ECO:0000256" key="3">
    <source>
        <dbReference type="ARBA" id="ARBA00012513"/>
    </source>
</evidence>
<dbReference type="GO" id="GO:0004674">
    <property type="term" value="F:protein serine/threonine kinase activity"/>
    <property type="evidence" value="ECO:0007669"/>
    <property type="project" value="UniProtKB-KW"/>
</dbReference>
<reference evidence="26" key="3">
    <citation type="submission" date="2015-04" db="UniProtKB">
        <authorList>
            <consortium name="EnsemblPlants"/>
        </authorList>
    </citation>
    <scope>IDENTIFICATION</scope>
    <source>
        <strain evidence="26">cv. Jemalong A17</strain>
    </source>
</reference>
<dbReference type="SMART" id="SM00220">
    <property type="entry name" value="S_TKc"/>
    <property type="match status" value="1"/>
</dbReference>
<keyword evidence="4" id="KW-1003">Cell membrane</keyword>
<dbReference type="Gramene" id="rna18209">
    <property type="protein sequence ID" value="RHN69703.1"/>
    <property type="gene ID" value="gene18209"/>
</dbReference>
<keyword evidence="12 21" id="KW-0547">Nucleotide-binding</keyword>
<keyword evidence="9 22" id="KW-0812">Transmembrane</keyword>
<evidence type="ECO:0000256" key="19">
    <source>
        <dbReference type="ARBA" id="ARBA00047899"/>
    </source>
</evidence>
<gene>
    <name evidence="26" type="primary">11428205</name>
    <name evidence="24" type="ordered locus">MTR_3g092390</name>
    <name evidence="25" type="ORF">MtrunA17_Chr3g0127671</name>
</gene>
<evidence type="ECO:0000256" key="14">
    <source>
        <dbReference type="ARBA" id="ARBA00022840"/>
    </source>
</evidence>
<protein>
    <recommendedName>
        <fullName evidence="3">non-specific serine/threonine protein kinase</fullName>
        <ecNumber evidence="3">2.7.11.1</ecNumber>
    </recommendedName>
</protein>
<comment type="similarity">
    <text evidence="2">Belongs to the protein kinase superfamily. Ser/Thr protein kinase family.</text>
</comment>
<evidence type="ECO:0000256" key="10">
    <source>
        <dbReference type="ARBA" id="ARBA00022729"/>
    </source>
</evidence>
<dbReference type="GO" id="GO:0005524">
    <property type="term" value="F:ATP binding"/>
    <property type="evidence" value="ECO:0007669"/>
    <property type="project" value="UniProtKB-UniRule"/>
</dbReference>
<dbReference type="Pfam" id="PF08263">
    <property type="entry name" value="LRRNT_2"/>
    <property type="match status" value="1"/>
</dbReference>
<dbReference type="eggNOG" id="ENOG502RMH3">
    <property type="taxonomic scope" value="Eukaryota"/>
</dbReference>
<dbReference type="FunFam" id="1.10.510.10:FF:000358">
    <property type="entry name" value="Putative leucine-rich repeat receptor-like serine/threonine-protein kinase"/>
    <property type="match status" value="1"/>
</dbReference>
<dbReference type="Gene3D" id="1.10.510.10">
    <property type="entry name" value="Transferase(Phosphotransferase) domain 1"/>
    <property type="match status" value="1"/>
</dbReference>
<evidence type="ECO:0000256" key="17">
    <source>
        <dbReference type="ARBA" id="ARBA00023170"/>
    </source>
</evidence>
<evidence type="ECO:0000256" key="4">
    <source>
        <dbReference type="ARBA" id="ARBA00022475"/>
    </source>
</evidence>
<keyword evidence="6" id="KW-0597">Phosphoprotein</keyword>
<evidence type="ECO:0000256" key="1">
    <source>
        <dbReference type="ARBA" id="ARBA00004162"/>
    </source>
</evidence>
<reference evidence="24 27" key="1">
    <citation type="journal article" date="2011" name="Nature">
        <title>The Medicago genome provides insight into the evolution of rhizobial symbioses.</title>
        <authorList>
            <person name="Young N.D."/>
            <person name="Debelle F."/>
            <person name="Oldroyd G.E."/>
            <person name="Geurts R."/>
            <person name="Cannon S.B."/>
            <person name="Udvardi M.K."/>
            <person name="Benedito V.A."/>
            <person name="Mayer K.F."/>
            <person name="Gouzy J."/>
            <person name="Schoof H."/>
            <person name="Van de Peer Y."/>
            <person name="Proost S."/>
            <person name="Cook D.R."/>
            <person name="Meyers B.C."/>
            <person name="Spannagl M."/>
            <person name="Cheung F."/>
            <person name="De Mita S."/>
            <person name="Krishnakumar V."/>
            <person name="Gundlach H."/>
            <person name="Zhou S."/>
            <person name="Mudge J."/>
            <person name="Bharti A.K."/>
            <person name="Murray J.D."/>
            <person name="Naoumkina M.A."/>
            <person name="Rosen B."/>
            <person name="Silverstein K.A."/>
            <person name="Tang H."/>
            <person name="Rombauts S."/>
            <person name="Zhao P.X."/>
            <person name="Zhou P."/>
            <person name="Barbe V."/>
            <person name="Bardou P."/>
            <person name="Bechner M."/>
            <person name="Bellec A."/>
            <person name="Berger A."/>
            <person name="Berges H."/>
            <person name="Bidwell S."/>
            <person name="Bisseling T."/>
            <person name="Choisne N."/>
            <person name="Couloux A."/>
            <person name="Denny R."/>
            <person name="Deshpande S."/>
            <person name="Dai X."/>
            <person name="Doyle J.J."/>
            <person name="Dudez A.M."/>
            <person name="Farmer A.D."/>
            <person name="Fouteau S."/>
            <person name="Franken C."/>
            <person name="Gibelin C."/>
            <person name="Gish J."/>
            <person name="Goldstein S."/>
            <person name="Gonzalez A.J."/>
            <person name="Green P.J."/>
            <person name="Hallab A."/>
            <person name="Hartog M."/>
            <person name="Hua A."/>
            <person name="Humphray S.J."/>
            <person name="Jeong D.H."/>
            <person name="Jing Y."/>
            <person name="Jocker A."/>
            <person name="Kenton S.M."/>
            <person name="Kim D.J."/>
            <person name="Klee K."/>
            <person name="Lai H."/>
            <person name="Lang C."/>
            <person name="Lin S."/>
            <person name="Macmil S.L."/>
            <person name="Magdelenat G."/>
            <person name="Matthews L."/>
            <person name="McCorrison J."/>
            <person name="Monaghan E.L."/>
            <person name="Mun J.H."/>
            <person name="Najar F.Z."/>
            <person name="Nicholson C."/>
            <person name="Noirot C."/>
            <person name="O'Bleness M."/>
            <person name="Paule C.R."/>
            <person name="Poulain J."/>
            <person name="Prion F."/>
            <person name="Qin B."/>
            <person name="Qu C."/>
            <person name="Retzel E.F."/>
            <person name="Riddle C."/>
            <person name="Sallet E."/>
            <person name="Samain S."/>
            <person name="Samson N."/>
            <person name="Sanders I."/>
            <person name="Saurat O."/>
            <person name="Scarpelli C."/>
            <person name="Schiex T."/>
            <person name="Segurens B."/>
            <person name="Severin A.J."/>
            <person name="Sherrier D.J."/>
            <person name="Shi R."/>
            <person name="Sims S."/>
            <person name="Singer S.R."/>
            <person name="Sinharoy S."/>
            <person name="Sterck L."/>
            <person name="Viollet A."/>
            <person name="Wang B.B."/>
            <person name="Wang K."/>
            <person name="Wang M."/>
            <person name="Wang X."/>
            <person name="Warfsmann J."/>
            <person name="Weissenbach J."/>
            <person name="White D.D."/>
            <person name="White J.D."/>
            <person name="Wiley G.B."/>
            <person name="Wincker P."/>
            <person name="Xing Y."/>
            <person name="Yang L."/>
            <person name="Yao Z."/>
            <person name="Ying F."/>
            <person name="Zhai J."/>
            <person name="Zhou L."/>
            <person name="Zuber A."/>
            <person name="Denarie J."/>
            <person name="Dixon R.A."/>
            <person name="May G.D."/>
            <person name="Schwartz D.C."/>
            <person name="Rogers J."/>
            <person name="Quetier F."/>
            <person name="Town C.D."/>
            <person name="Roe B.A."/>
        </authorList>
    </citation>
    <scope>NUCLEOTIDE SEQUENCE [LARGE SCALE GENOMIC DNA]</scope>
    <source>
        <strain evidence="24">A17</strain>
        <strain evidence="26 27">cv. Jemalong A17</strain>
    </source>
</reference>
<dbReference type="OMA" id="FHAISCN"/>
<evidence type="ECO:0000256" key="18">
    <source>
        <dbReference type="ARBA" id="ARBA00023180"/>
    </source>
</evidence>
<dbReference type="InterPro" id="IPR017441">
    <property type="entry name" value="Protein_kinase_ATP_BS"/>
</dbReference>
<comment type="catalytic activity">
    <reaction evidence="20">
        <text>L-seryl-[protein] + ATP = O-phospho-L-seryl-[protein] + ADP + H(+)</text>
        <dbReference type="Rhea" id="RHEA:17989"/>
        <dbReference type="Rhea" id="RHEA-COMP:9863"/>
        <dbReference type="Rhea" id="RHEA-COMP:11604"/>
        <dbReference type="ChEBI" id="CHEBI:15378"/>
        <dbReference type="ChEBI" id="CHEBI:29999"/>
        <dbReference type="ChEBI" id="CHEBI:30616"/>
        <dbReference type="ChEBI" id="CHEBI:83421"/>
        <dbReference type="ChEBI" id="CHEBI:456216"/>
        <dbReference type="EC" id="2.7.11.1"/>
    </reaction>
</comment>
<keyword evidence="7" id="KW-0433">Leucine-rich repeat</keyword>
<dbReference type="SMART" id="SM00369">
    <property type="entry name" value="LRR_TYP"/>
    <property type="match status" value="6"/>
</dbReference>
<keyword evidence="13 24" id="KW-0418">Kinase</keyword>
<dbReference type="Proteomes" id="UP000002051">
    <property type="component" value="Chromosome 3"/>
</dbReference>
<keyword evidence="15 22" id="KW-1133">Transmembrane helix</keyword>
<name>G7J897_MEDTR</name>
<evidence type="ECO:0000256" key="22">
    <source>
        <dbReference type="SAM" id="Phobius"/>
    </source>
</evidence>
<dbReference type="FunFam" id="3.80.10.10:FF:000317">
    <property type="entry name" value="Inactive leucine-rich repeat receptor-like protein kinase"/>
    <property type="match status" value="1"/>
</dbReference>
<dbReference type="InterPro" id="IPR003591">
    <property type="entry name" value="Leu-rich_rpt_typical-subtyp"/>
</dbReference>
<dbReference type="AlphaFoldDB" id="G7J897"/>
<evidence type="ECO:0000256" key="6">
    <source>
        <dbReference type="ARBA" id="ARBA00022553"/>
    </source>
</evidence>
<dbReference type="SUPFAM" id="SSF52047">
    <property type="entry name" value="RNI-like"/>
    <property type="match status" value="1"/>
</dbReference>
<sequence>MTSSFPTTTKTKVQRHHLADIKYQTRISVLLLPTTLSYTTINMIQIRLILLLCFLLSHFHVIICNNNTDKDILLSFKLQVTDPNNALSSWKQDSNHCTWYGVNCSKVDERVQSLTLRGLGLSGKLPSNLSNLTYLHSLDLSNNTFHGQIPFQFSHLSLLNVIQLAMNDLNGTLPPQLGQLHNLQSLDFSVNNLTGKIPSTFGNLLSLKNLSMARNMLEGEIPSELGNLHNLSRLQLSENNFTGKLPTSIFNLSSLVFLSLTQNNLSGELPQNFGEAFPNIGTLALATNRFEGVIPSSISNSSHLQIIDLSNNRFHGPMPLFNNLKNLTHLTLGKNYLTSNTSLNFQFFESLRNSTQLQILMINDNNLTGELPSSVDYLSSNLQQFCVANNQLNGSIPHGMKKFQNLISFSFEQNYFTGELPLELGTLKKLERLLIYQNRLSGEIPDIFGNFTNLFILAIGNNQFSGRIHASIGRCKRLSFLDLRMNKLAGVIPMEIFQLSGLTTLYLHGNSLNGSLPPQFKMEQLEAMVVSDNKLSGNIPKIEVNGLKTLMMARNNFSGSIPNSLGDLPSLVTLDLSSNSLTGPIPESLEKLKYMVKLNLSFNKLEGEVPMEGIFMNLSQVDLQGNNKLCGLNNQVMHKLGVTLCVAGKKNKRNILLPIILAIIGAAVLFASMIYLFWLLMSLKKKHKAEKTSLSSTTIKGLHQNISYGDIRLATNNFSAANMVGKGGFGSVYKGVFNISSYENQTTTLAVKVLDLQQSKASQSFSAECEALKNVRHRNLVKVITSCSSTDYKGDDFKALVLQFMPNGNLEMSLYPEDFESGSSLTLLQRLNIAIDVASAMDYLHHDCDPPIVHCDLKPVNVLLDEDMVAHVADFGLARFLSQNPSEKHNSTLELKGSIGYIAPEYGLGGKASTSGDVYSFGILLLEMLIAEKPTNEMFKEEVSMNRFVSDMDDKQLLKVVDQRLINQYEYSTQISSSDSHSGESGSISYSDGSNAHWMHKAEECIATTMRVGLSCIAHHPKDRCTMREALSKLHGIKQSILGL</sequence>
<dbReference type="PROSITE" id="PS00108">
    <property type="entry name" value="PROTEIN_KINASE_ST"/>
    <property type="match status" value="1"/>
</dbReference>
<dbReference type="InterPro" id="IPR000719">
    <property type="entry name" value="Prot_kinase_dom"/>
</dbReference>
<proteinExistence type="inferred from homology"/>
<dbReference type="EMBL" id="PSQE01000003">
    <property type="protein sequence ID" value="RHN69703.1"/>
    <property type="molecule type" value="Genomic_DNA"/>
</dbReference>
<comment type="catalytic activity">
    <reaction evidence="19">
        <text>L-threonyl-[protein] + ATP = O-phospho-L-threonyl-[protein] + ADP + H(+)</text>
        <dbReference type="Rhea" id="RHEA:46608"/>
        <dbReference type="Rhea" id="RHEA-COMP:11060"/>
        <dbReference type="Rhea" id="RHEA-COMP:11605"/>
        <dbReference type="ChEBI" id="CHEBI:15378"/>
        <dbReference type="ChEBI" id="CHEBI:30013"/>
        <dbReference type="ChEBI" id="CHEBI:30616"/>
        <dbReference type="ChEBI" id="CHEBI:61977"/>
        <dbReference type="ChEBI" id="CHEBI:456216"/>
        <dbReference type="EC" id="2.7.11.1"/>
    </reaction>
</comment>
<dbReference type="Proteomes" id="UP000265566">
    <property type="component" value="Chromosome 3"/>
</dbReference>
<dbReference type="PANTHER" id="PTHR27008">
    <property type="entry name" value="OS04G0122200 PROTEIN"/>
    <property type="match status" value="1"/>
</dbReference>
<accession>G7J897</accession>
<dbReference type="InterPro" id="IPR001611">
    <property type="entry name" value="Leu-rich_rpt"/>
</dbReference>
<dbReference type="Pfam" id="PF13855">
    <property type="entry name" value="LRR_8"/>
    <property type="match status" value="1"/>
</dbReference>
<dbReference type="Pfam" id="PF00560">
    <property type="entry name" value="LRR_1"/>
    <property type="match status" value="8"/>
</dbReference>
<keyword evidence="16 22" id="KW-0472">Membrane</keyword>
<dbReference type="FunFam" id="3.80.10.10:FF:000095">
    <property type="entry name" value="LRR receptor-like serine/threonine-protein kinase GSO1"/>
    <property type="match status" value="1"/>
</dbReference>
<evidence type="ECO:0000256" key="16">
    <source>
        <dbReference type="ARBA" id="ARBA00023136"/>
    </source>
</evidence>
<evidence type="ECO:0000256" key="11">
    <source>
        <dbReference type="ARBA" id="ARBA00022737"/>
    </source>
</evidence>
<keyword evidence="27" id="KW-1185">Reference proteome</keyword>
<dbReference type="InterPro" id="IPR032675">
    <property type="entry name" value="LRR_dom_sf"/>
</dbReference>
<feature type="transmembrane region" description="Helical" evidence="22">
    <location>
        <begin position="655"/>
        <end position="681"/>
    </location>
</feature>
<reference evidence="24 27" key="2">
    <citation type="journal article" date="2014" name="BMC Genomics">
        <title>An improved genome release (version Mt4.0) for the model legume Medicago truncatula.</title>
        <authorList>
            <person name="Tang H."/>
            <person name="Krishnakumar V."/>
            <person name="Bidwell S."/>
            <person name="Rosen B."/>
            <person name="Chan A."/>
            <person name="Zhou S."/>
            <person name="Gentzbittel L."/>
            <person name="Childs K.L."/>
            <person name="Yandell M."/>
            <person name="Gundlach H."/>
            <person name="Mayer K.F."/>
            <person name="Schwartz D.C."/>
            <person name="Town C.D."/>
        </authorList>
    </citation>
    <scope>GENOME REANNOTATION</scope>
    <source>
        <strain evidence="26 27">cv. Jemalong A17</strain>
    </source>
</reference>
<dbReference type="EMBL" id="CM001219">
    <property type="protein sequence ID" value="AES72595.1"/>
    <property type="molecule type" value="Genomic_DNA"/>
</dbReference>
<dbReference type="HOGENOM" id="CLU_000288_22_0_1"/>
<evidence type="ECO:0000256" key="5">
    <source>
        <dbReference type="ARBA" id="ARBA00022527"/>
    </source>
</evidence>
<evidence type="ECO:0000256" key="15">
    <source>
        <dbReference type="ARBA" id="ARBA00022989"/>
    </source>
</evidence>
<dbReference type="InterPro" id="IPR051809">
    <property type="entry name" value="Plant_receptor-like_S/T_kinase"/>
</dbReference>
<dbReference type="SUPFAM" id="SSF52058">
    <property type="entry name" value="L domain-like"/>
    <property type="match status" value="1"/>
</dbReference>
<dbReference type="InterPro" id="IPR008271">
    <property type="entry name" value="Ser/Thr_kinase_AS"/>
</dbReference>
<keyword evidence="11" id="KW-0677">Repeat</keyword>
<keyword evidence="10" id="KW-0732">Signal</keyword>
<dbReference type="Gene3D" id="3.80.10.10">
    <property type="entry name" value="Ribonuclease Inhibitor"/>
    <property type="match status" value="5"/>
</dbReference>